<evidence type="ECO:0000313" key="6">
    <source>
        <dbReference type="EMBL" id="PPK94438.1"/>
    </source>
</evidence>
<comment type="subunit">
    <text evidence="3">Homotrimer.</text>
</comment>
<dbReference type="EMBL" id="PTJE01000004">
    <property type="protein sequence ID" value="PPK94438.1"/>
    <property type="molecule type" value="Genomic_DNA"/>
</dbReference>
<evidence type="ECO:0000256" key="3">
    <source>
        <dbReference type="ARBA" id="ARBA00011233"/>
    </source>
</evidence>
<evidence type="ECO:0000313" key="7">
    <source>
        <dbReference type="Proteomes" id="UP000239002"/>
    </source>
</evidence>
<evidence type="ECO:0000256" key="2">
    <source>
        <dbReference type="ARBA" id="ARBA00006906"/>
    </source>
</evidence>
<organism evidence="6 7">
    <name type="scientific">Nonlabens xylanidelens</name>
    <dbReference type="NCBI Taxonomy" id="191564"/>
    <lineage>
        <taxon>Bacteria</taxon>
        <taxon>Pseudomonadati</taxon>
        <taxon>Bacteroidota</taxon>
        <taxon>Flavobacteriia</taxon>
        <taxon>Flavobacteriales</taxon>
        <taxon>Flavobacteriaceae</taxon>
        <taxon>Nonlabens</taxon>
    </lineage>
</organism>
<accession>A0A2S6IJR0</accession>
<dbReference type="RefSeq" id="WP_104515757.1">
    <property type="nucleotide sequence ID" value="NZ_MQVW01000004.1"/>
</dbReference>
<dbReference type="Proteomes" id="UP000239002">
    <property type="component" value="Unassembled WGS sequence"/>
</dbReference>
<comment type="caution">
    <text evidence="6">The sequence shown here is derived from an EMBL/GenBank/DDBJ whole genome shotgun (WGS) entry which is preliminary data.</text>
</comment>
<keyword evidence="5" id="KW-0119">Carbohydrate metabolism</keyword>
<evidence type="ECO:0000256" key="5">
    <source>
        <dbReference type="ARBA" id="ARBA00023277"/>
    </source>
</evidence>
<dbReference type="Pfam" id="PF01081">
    <property type="entry name" value="Aldolase"/>
    <property type="match status" value="1"/>
</dbReference>
<dbReference type="Gene3D" id="3.20.20.70">
    <property type="entry name" value="Aldolase class I"/>
    <property type="match status" value="1"/>
</dbReference>
<dbReference type="PANTHER" id="PTHR30246:SF1">
    <property type="entry name" value="2-DEHYDRO-3-DEOXY-6-PHOSPHOGALACTONATE ALDOLASE-RELATED"/>
    <property type="match status" value="1"/>
</dbReference>
<dbReference type="PANTHER" id="PTHR30246">
    <property type="entry name" value="2-KETO-3-DEOXY-6-PHOSPHOGLUCONATE ALDOLASE"/>
    <property type="match status" value="1"/>
</dbReference>
<proteinExistence type="inferred from homology"/>
<sequence length="218" mass="23616">MDTKNFIKLTEDHKIVPVFFNENSDVVIKTIQASYNGGVRIFEFVNRGTNGLETFKKVSKHFSDLTDLILGVGTIYDSQTAQTFIESGAQFIVSPGLVIELGEYCKESNIAYIPGVATITETITAMHLGCEMIKIFPANVIGSAFAKAVKSVMPHLAIMPTGGVEPTSDSMGEWFNAGVNCVGMGSQLFDKKKISSGDFEGLEKDISIAVEVAKTINM</sequence>
<comment type="pathway">
    <text evidence="1">Carbohydrate acid metabolism.</text>
</comment>
<keyword evidence="7" id="KW-1185">Reference proteome</keyword>
<reference evidence="6 7" key="1">
    <citation type="submission" date="2018-02" db="EMBL/GenBank/DDBJ databases">
        <title>Genomic Encyclopedia of Archaeal and Bacterial Type Strains, Phase II (KMG-II): from individual species to whole genera.</title>
        <authorList>
            <person name="Goeker M."/>
        </authorList>
    </citation>
    <scope>NUCLEOTIDE SEQUENCE [LARGE SCALE GENOMIC DNA]</scope>
    <source>
        <strain evidence="6 7">DSM 16809</strain>
    </source>
</reference>
<evidence type="ECO:0000256" key="4">
    <source>
        <dbReference type="ARBA" id="ARBA00023239"/>
    </source>
</evidence>
<name>A0A2S6IJR0_9FLAO</name>
<comment type="similarity">
    <text evidence="2">Belongs to the KHG/KDPG aldolase family.</text>
</comment>
<dbReference type="GO" id="GO:0016829">
    <property type="term" value="F:lyase activity"/>
    <property type="evidence" value="ECO:0007669"/>
    <property type="project" value="UniProtKB-KW"/>
</dbReference>
<gene>
    <name evidence="6" type="ORF">LY01_02077</name>
</gene>
<dbReference type="SUPFAM" id="SSF51569">
    <property type="entry name" value="Aldolase"/>
    <property type="match status" value="1"/>
</dbReference>
<dbReference type="OrthoDB" id="9802667at2"/>
<keyword evidence="4" id="KW-0456">Lyase</keyword>
<dbReference type="InterPro" id="IPR000887">
    <property type="entry name" value="Aldlse_KDPG_KHG"/>
</dbReference>
<protein>
    <submittedName>
        <fullName evidence="6">2-dehydro-3-deoxyphosphogluconate aldolase/(4S)-4-hydroxy-2-oxoglutarate aldolase</fullName>
    </submittedName>
</protein>
<dbReference type="AlphaFoldDB" id="A0A2S6IJR0"/>
<evidence type="ECO:0000256" key="1">
    <source>
        <dbReference type="ARBA" id="ARBA00004761"/>
    </source>
</evidence>
<dbReference type="CDD" id="cd00452">
    <property type="entry name" value="KDPG_aldolase"/>
    <property type="match status" value="1"/>
</dbReference>
<dbReference type="InterPro" id="IPR013785">
    <property type="entry name" value="Aldolase_TIM"/>
</dbReference>